<proteinExistence type="inferred from homology"/>
<comment type="cofactor">
    <cofactor evidence="1">
        <name>Zn(2+)</name>
        <dbReference type="ChEBI" id="CHEBI:29105"/>
    </cofactor>
</comment>
<evidence type="ECO:0000256" key="1">
    <source>
        <dbReference type="ARBA" id="ARBA00001947"/>
    </source>
</evidence>
<organism evidence="9 10">
    <name type="scientific">Nonlabens tegetincola</name>
    <dbReference type="NCBI Taxonomy" id="323273"/>
    <lineage>
        <taxon>Bacteria</taxon>
        <taxon>Pseudomonadati</taxon>
        <taxon>Bacteroidota</taxon>
        <taxon>Flavobacteriia</taxon>
        <taxon>Flavobacteriales</taxon>
        <taxon>Flavobacteriaceae</taxon>
        <taxon>Nonlabens</taxon>
    </lineage>
</organism>
<comment type="caution">
    <text evidence="7">Lacks conserved residue(s) required for the propagation of feature annotation.</text>
</comment>
<name>A0A090Q3C9_9FLAO</name>
<protein>
    <recommendedName>
        <fullName evidence="8">Peptidase M14 domain-containing protein</fullName>
    </recommendedName>
</protein>
<dbReference type="PROSITE" id="PS52035">
    <property type="entry name" value="PEPTIDASE_M14"/>
    <property type="match status" value="1"/>
</dbReference>
<evidence type="ECO:0000256" key="3">
    <source>
        <dbReference type="ARBA" id="ARBA00022670"/>
    </source>
</evidence>
<dbReference type="Proteomes" id="UP000029221">
    <property type="component" value="Unassembled WGS sequence"/>
</dbReference>
<sequence>MLTRYYKYELFQQELDRIVRKESSPFSLKTIGYSVLKKPIYLLQAGSGSIKVFMWSQMHGNESTTTRALLDLIDQDDFKPLLDKIELYIIPILNPDGAENWTRENANKVDLNRNAVLKDQPETMVFFEQLELIKPDMAFNLHGQRTIFGTEDGSKPCQLSFLAPARIMKSRLIQLG</sequence>
<dbReference type="AlphaFoldDB" id="A0A090Q3C9"/>
<reference evidence="9" key="1">
    <citation type="journal article" date="2014" name="Genome Announc.">
        <title>Draft Genome Sequences of Marine Flavobacterium Nonlabens Strains NR17, NR24, NR27, NR32, NR33, and Ara13.</title>
        <authorList>
            <person name="Nakanishi M."/>
            <person name="Meirelles P."/>
            <person name="Suzuki R."/>
            <person name="Takatani N."/>
            <person name="Mino S."/>
            <person name="Suda W."/>
            <person name="Oshima K."/>
            <person name="Hattori M."/>
            <person name="Ohkuma M."/>
            <person name="Hosokawa M."/>
            <person name="Miyashita K."/>
            <person name="Thompson F.L."/>
            <person name="Niwa A."/>
            <person name="Sawabe T."/>
            <person name="Sawabe T."/>
        </authorList>
    </citation>
    <scope>NUCLEOTIDE SEQUENCE [LARGE SCALE GENOMIC DNA]</scope>
    <source>
        <strain evidence="9">JCM 19294</strain>
    </source>
</reference>
<dbReference type="GO" id="GO:0004181">
    <property type="term" value="F:metallocarboxypeptidase activity"/>
    <property type="evidence" value="ECO:0007669"/>
    <property type="project" value="InterPro"/>
</dbReference>
<feature type="domain" description="Peptidase M14" evidence="8">
    <location>
        <begin position="4"/>
        <end position="176"/>
    </location>
</feature>
<evidence type="ECO:0000256" key="5">
    <source>
        <dbReference type="ARBA" id="ARBA00022833"/>
    </source>
</evidence>
<dbReference type="GO" id="GO:0008270">
    <property type="term" value="F:zinc ion binding"/>
    <property type="evidence" value="ECO:0007669"/>
    <property type="project" value="InterPro"/>
</dbReference>
<keyword evidence="10" id="KW-1185">Reference proteome</keyword>
<evidence type="ECO:0000256" key="6">
    <source>
        <dbReference type="ARBA" id="ARBA00023049"/>
    </source>
</evidence>
<dbReference type="STRING" id="319236.BST91_06105"/>
<keyword evidence="5" id="KW-0862">Zinc</keyword>
<evidence type="ECO:0000256" key="7">
    <source>
        <dbReference type="PROSITE-ProRule" id="PRU01379"/>
    </source>
</evidence>
<dbReference type="Gene3D" id="3.40.630.10">
    <property type="entry name" value="Zn peptidases"/>
    <property type="match status" value="1"/>
</dbReference>
<dbReference type="InterPro" id="IPR000834">
    <property type="entry name" value="Peptidase_M14"/>
</dbReference>
<dbReference type="SUPFAM" id="SSF53187">
    <property type="entry name" value="Zn-dependent exopeptidases"/>
    <property type="match status" value="1"/>
</dbReference>
<accession>A0A090Q3C9</accession>
<dbReference type="Pfam" id="PF00246">
    <property type="entry name" value="Peptidase_M14"/>
    <property type="match status" value="1"/>
</dbReference>
<evidence type="ECO:0000259" key="8">
    <source>
        <dbReference type="PROSITE" id="PS52035"/>
    </source>
</evidence>
<keyword evidence="3" id="KW-0645">Protease</keyword>
<gene>
    <name evidence="9" type="ORF">JCM19294_120</name>
</gene>
<evidence type="ECO:0000256" key="4">
    <source>
        <dbReference type="ARBA" id="ARBA00022801"/>
    </source>
</evidence>
<dbReference type="PANTHER" id="PTHR11705">
    <property type="entry name" value="PROTEASE FAMILY M14 CARBOXYPEPTIDASE A,B"/>
    <property type="match status" value="1"/>
</dbReference>
<keyword evidence="4" id="KW-0378">Hydrolase</keyword>
<evidence type="ECO:0000256" key="2">
    <source>
        <dbReference type="ARBA" id="ARBA00005988"/>
    </source>
</evidence>
<comment type="similarity">
    <text evidence="2 7">Belongs to the peptidase M14 family.</text>
</comment>
<comment type="caution">
    <text evidence="9">The sequence shown here is derived from an EMBL/GenBank/DDBJ whole genome shotgun (WGS) entry which is preliminary data.</text>
</comment>
<keyword evidence="6" id="KW-0482">Metalloprotease</keyword>
<dbReference type="EMBL" id="BBML01000006">
    <property type="protein sequence ID" value="GAK97584.1"/>
    <property type="molecule type" value="Genomic_DNA"/>
</dbReference>
<dbReference type="GO" id="GO:0006508">
    <property type="term" value="P:proteolysis"/>
    <property type="evidence" value="ECO:0007669"/>
    <property type="project" value="UniProtKB-KW"/>
</dbReference>
<evidence type="ECO:0000313" key="9">
    <source>
        <dbReference type="EMBL" id="GAK97584.1"/>
    </source>
</evidence>
<dbReference type="PANTHER" id="PTHR11705:SF143">
    <property type="entry name" value="SLL0236 PROTEIN"/>
    <property type="match status" value="1"/>
</dbReference>
<dbReference type="SMART" id="SM00631">
    <property type="entry name" value="Zn_pept"/>
    <property type="match status" value="1"/>
</dbReference>
<dbReference type="RefSeq" id="WP_052510376.1">
    <property type="nucleotide sequence ID" value="NZ_BBML01000006.1"/>
</dbReference>
<dbReference type="eggNOG" id="COG2866">
    <property type="taxonomic scope" value="Bacteria"/>
</dbReference>
<dbReference type="GO" id="GO:0005615">
    <property type="term" value="C:extracellular space"/>
    <property type="evidence" value="ECO:0007669"/>
    <property type="project" value="TreeGrafter"/>
</dbReference>
<evidence type="ECO:0000313" key="10">
    <source>
        <dbReference type="Proteomes" id="UP000029221"/>
    </source>
</evidence>